<dbReference type="Proteomes" id="UP001489004">
    <property type="component" value="Unassembled WGS sequence"/>
</dbReference>
<name>A0AAW1R742_9CHLO</name>
<gene>
    <name evidence="10" type="ORF">WJX72_006940</name>
</gene>
<dbReference type="InterPro" id="IPR051681">
    <property type="entry name" value="Ser/Thr_Kinases-Pseudokinases"/>
</dbReference>
<evidence type="ECO:0000313" key="10">
    <source>
        <dbReference type="EMBL" id="KAK9829623.1"/>
    </source>
</evidence>
<feature type="compositionally biased region" description="Polar residues" evidence="7">
    <location>
        <begin position="721"/>
        <end position="738"/>
    </location>
</feature>
<dbReference type="InterPro" id="IPR001245">
    <property type="entry name" value="Ser-Thr/Tyr_kinase_cat_dom"/>
</dbReference>
<keyword evidence="3 6" id="KW-0547">Nucleotide-binding</keyword>
<keyword evidence="11" id="KW-1185">Reference proteome</keyword>
<dbReference type="GO" id="GO:0004674">
    <property type="term" value="F:protein serine/threonine kinase activity"/>
    <property type="evidence" value="ECO:0007669"/>
    <property type="project" value="UniProtKB-KW"/>
</dbReference>
<evidence type="ECO:0000313" key="11">
    <source>
        <dbReference type="Proteomes" id="UP001489004"/>
    </source>
</evidence>
<evidence type="ECO:0000256" key="6">
    <source>
        <dbReference type="PROSITE-ProRule" id="PRU10141"/>
    </source>
</evidence>
<dbReference type="PANTHER" id="PTHR44329:SF298">
    <property type="entry name" value="MIXED LINEAGE KINASE DOMAIN-LIKE PROTEIN"/>
    <property type="match status" value="1"/>
</dbReference>
<dbReference type="SUPFAM" id="SSF56112">
    <property type="entry name" value="Protein kinase-like (PK-like)"/>
    <property type="match status" value="1"/>
</dbReference>
<evidence type="ECO:0000256" key="4">
    <source>
        <dbReference type="ARBA" id="ARBA00022777"/>
    </source>
</evidence>
<organism evidence="10 11">
    <name type="scientific">[Myrmecia] bisecta</name>
    <dbReference type="NCBI Taxonomy" id="41462"/>
    <lineage>
        <taxon>Eukaryota</taxon>
        <taxon>Viridiplantae</taxon>
        <taxon>Chlorophyta</taxon>
        <taxon>core chlorophytes</taxon>
        <taxon>Trebouxiophyceae</taxon>
        <taxon>Trebouxiales</taxon>
        <taxon>Trebouxiaceae</taxon>
        <taxon>Myrmecia</taxon>
    </lineage>
</organism>
<dbReference type="InterPro" id="IPR017441">
    <property type="entry name" value="Protein_kinase_ATP_BS"/>
</dbReference>
<dbReference type="SMART" id="SM00220">
    <property type="entry name" value="S_TKc"/>
    <property type="match status" value="1"/>
</dbReference>
<reference evidence="10 11" key="1">
    <citation type="journal article" date="2024" name="Nat. Commun.">
        <title>Phylogenomics reveals the evolutionary origins of lichenization in chlorophyte algae.</title>
        <authorList>
            <person name="Puginier C."/>
            <person name="Libourel C."/>
            <person name="Otte J."/>
            <person name="Skaloud P."/>
            <person name="Haon M."/>
            <person name="Grisel S."/>
            <person name="Petersen M."/>
            <person name="Berrin J.G."/>
            <person name="Delaux P.M."/>
            <person name="Dal Grande F."/>
            <person name="Keller J."/>
        </authorList>
    </citation>
    <scope>NUCLEOTIDE SEQUENCE [LARGE SCALE GENOMIC DNA]</scope>
    <source>
        <strain evidence="10 11">SAG 2043</strain>
    </source>
</reference>
<evidence type="ECO:0000256" key="8">
    <source>
        <dbReference type="SAM" id="Phobius"/>
    </source>
</evidence>
<protein>
    <recommendedName>
        <fullName evidence="9">Protein kinase domain-containing protein</fullName>
    </recommendedName>
</protein>
<dbReference type="PROSITE" id="PS00108">
    <property type="entry name" value="PROTEIN_KINASE_ST"/>
    <property type="match status" value="1"/>
</dbReference>
<dbReference type="PROSITE" id="PS00107">
    <property type="entry name" value="PROTEIN_KINASE_ATP"/>
    <property type="match status" value="1"/>
</dbReference>
<keyword evidence="2" id="KW-0808">Transferase</keyword>
<dbReference type="EMBL" id="JALJOR010000001">
    <property type="protein sequence ID" value="KAK9829623.1"/>
    <property type="molecule type" value="Genomic_DNA"/>
</dbReference>
<keyword evidence="5 6" id="KW-0067">ATP-binding</keyword>
<dbReference type="InterPro" id="IPR011009">
    <property type="entry name" value="Kinase-like_dom_sf"/>
</dbReference>
<evidence type="ECO:0000256" key="7">
    <source>
        <dbReference type="SAM" id="MobiDB-lite"/>
    </source>
</evidence>
<proteinExistence type="predicted"/>
<keyword evidence="4" id="KW-0418">Kinase</keyword>
<dbReference type="AlphaFoldDB" id="A0AAW1R742"/>
<evidence type="ECO:0000256" key="3">
    <source>
        <dbReference type="ARBA" id="ARBA00022741"/>
    </source>
</evidence>
<evidence type="ECO:0000256" key="5">
    <source>
        <dbReference type="ARBA" id="ARBA00022840"/>
    </source>
</evidence>
<keyword evidence="1" id="KW-0723">Serine/threonine-protein kinase</keyword>
<dbReference type="PANTHER" id="PTHR44329">
    <property type="entry name" value="SERINE/THREONINE-PROTEIN KINASE TNNI3K-RELATED"/>
    <property type="match status" value="1"/>
</dbReference>
<dbReference type="Gene3D" id="1.10.510.10">
    <property type="entry name" value="Transferase(Phosphotransferase) domain 1"/>
    <property type="match status" value="1"/>
</dbReference>
<feature type="binding site" evidence="6">
    <location>
        <position position="442"/>
    </location>
    <ligand>
        <name>ATP</name>
        <dbReference type="ChEBI" id="CHEBI:30616"/>
    </ligand>
</feature>
<dbReference type="CDD" id="cd13999">
    <property type="entry name" value="STKc_MAP3K-like"/>
    <property type="match status" value="1"/>
</dbReference>
<feature type="region of interest" description="Disordered" evidence="7">
    <location>
        <begin position="700"/>
        <end position="738"/>
    </location>
</feature>
<evidence type="ECO:0000259" key="9">
    <source>
        <dbReference type="PROSITE" id="PS50011"/>
    </source>
</evidence>
<dbReference type="Pfam" id="PF07714">
    <property type="entry name" value="PK_Tyr_Ser-Thr"/>
    <property type="match status" value="1"/>
</dbReference>
<keyword evidence="8" id="KW-0472">Membrane</keyword>
<feature type="domain" description="Protein kinase" evidence="9">
    <location>
        <begin position="414"/>
        <end position="660"/>
    </location>
</feature>
<dbReference type="InterPro" id="IPR008271">
    <property type="entry name" value="Ser/Thr_kinase_AS"/>
</dbReference>
<evidence type="ECO:0000256" key="1">
    <source>
        <dbReference type="ARBA" id="ARBA00022527"/>
    </source>
</evidence>
<dbReference type="InterPro" id="IPR000719">
    <property type="entry name" value="Prot_kinase_dom"/>
</dbReference>
<dbReference type="GO" id="GO:0005524">
    <property type="term" value="F:ATP binding"/>
    <property type="evidence" value="ECO:0007669"/>
    <property type="project" value="UniProtKB-UniRule"/>
</dbReference>
<sequence length="738" mass="78973">MPLANSTYRVVGAGLLPLTPQIKAGLLQAFQVIYSAPRLEIINSWIIPTELATNITQANVSDTYESALAANTTHAISLNGNFGDSNAVPALEAYQSVDITVYAAWHPNSSWPTQGGIEATYNQFTHQLLAQNNITANNFCVHKDITREAAPVIARLGIPQLASYTVALQLVGPQVPPMDALNSLFDNYVFVTTLRSFGLNVSASVLSVMPLPGDSISDQIDSYTGRSNASAAPTAAIPAAAKGAAPVGAIAGGVVAAVVLALIAAVGLFVWQRRRKQAASVSQLGYEKRRSVFAFRGPKDPECRDGVDDLKPPLPLAPGPAGHAEARGETPSLTEFQQAAIRIGVPGMSAVKYAQLDGSSSTNSGSGAYTQPGCSVSTFAPQSSSRTLTDHIAGDFVHGWDVSHDDIELCRRPDGSEWVLGEGSFGMVFRALRSGVQDVAVKTLTRADSHQLQQFRKEISILKSLSFDRNIVQFYGACVQGGKPMLVLEYMEGGDLRQAMSSARGEELRWYNKGQLIALDVARGLHFLHSNKVMHSDLKSKNILLTKDYSCAKIGDVGLARIMNSQYLSNAILGGTFAYAAPELLINARCSEKVDIYSFGVVAWEMATQETPQRGQLRGVKVPEECPVAIAQLIDDCLELDPANRPTARELFDRLRDAYEEGEGGLDHKVSVGSLSTVDTDAARELLNAAVSSKLRPHAITPEAGSSMGSSSWIHDPQGDSDLQSSSTLSADSRSINV</sequence>
<dbReference type="GO" id="GO:0097527">
    <property type="term" value="P:necroptotic signaling pathway"/>
    <property type="evidence" value="ECO:0007669"/>
    <property type="project" value="TreeGrafter"/>
</dbReference>
<comment type="caution">
    <text evidence="10">The sequence shown here is derived from an EMBL/GenBank/DDBJ whole genome shotgun (WGS) entry which is preliminary data.</text>
</comment>
<evidence type="ECO:0000256" key="2">
    <source>
        <dbReference type="ARBA" id="ARBA00022679"/>
    </source>
</evidence>
<feature type="transmembrane region" description="Helical" evidence="8">
    <location>
        <begin position="247"/>
        <end position="271"/>
    </location>
</feature>
<keyword evidence="8" id="KW-0812">Transmembrane</keyword>
<keyword evidence="8" id="KW-1133">Transmembrane helix</keyword>
<dbReference type="PROSITE" id="PS50011">
    <property type="entry name" value="PROTEIN_KINASE_DOM"/>
    <property type="match status" value="1"/>
</dbReference>
<accession>A0AAW1R742</accession>